<evidence type="ECO:0000256" key="3">
    <source>
        <dbReference type="ARBA" id="ARBA00022801"/>
    </source>
</evidence>
<comment type="similarity">
    <text evidence="1">Belongs to the peptidase C48 family.</text>
</comment>
<keyword evidence="4" id="KW-0788">Thiol protease</keyword>
<dbReference type="EMBL" id="CALTRL010001079">
    <property type="protein sequence ID" value="CAH7670864.1"/>
    <property type="molecule type" value="Genomic_DNA"/>
</dbReference>
<dbReference type="GO" id="GO:0006508">
    <property type="term" value="P:proteolysis"/>
    <property type="evidence" value="ECO:0007669"/>
    <property type="project" value="UniProtKB-KW"/>
</dbReference>
<accession>A0AAV0AP80</accession>
<dbReference type="GO" id="GO:0016926">
    <property type="term" value="P:protein desumoylation"/>
    <property type="evidence" value="ECO:0007669"/>
    <property type="project" value="TreeGrafter"/>
</dbReference>
<dbReference type="PANTHER" id="PTHR12606:SF141">
    <property type="entry name" value="GH15225P-RELATED"/>
    <property type="match status" value="1"/>
</dbReference>
<reference evidence="6" key="1">
    <citation type="submission" date="2022-06" db="EMBL/GenBank/DDBJ databases">
        <authorList>
            <consortium name="SYNGENTA / RWTH Aachen University"/>
        </authorList>
    </citation>
    <scope>NUCLEOTIDE SEQUENCE</scope>
</reference>
<feature type="domain" description="Ubiquitin-like protease family profile" evidence="5">
    <location>
        <begin position="74"/>
        <end position="249"/>
    </location>
</feature>
<dbReference type="InterPro" id="IPR038765">
    <property type="entry name" value="Papain-like_cys_pep_sf"/>
</dbReference>
<evidence type="ECO:0000256" key="1">
    <source>
        <dbReference type="ARBA" id="ARBA00005234"/>
    </source>
</evidence>
<dbReference type="PANTHER" id="PTHR12606">
    <property type="entry name" value="SENTRIN/SUMO-SPECIFIC PROTEASE"/>
    <property type="match status" value="1"/>
</dbReference>
<evidence type="ECO:0000259" key="5">
    <source>
        <dbReference type="PROSITE" id="PS50600"/>
    </source>
</evidence>
<keyword evidence="2" id="KW-0645">Protease</keyword>
<dbReference type="GO" id="GO:0005634">
    <property type="term" value="C:nucleus"/>
    <property type="evidence" value="ECO:0007669"/>
    <property type="project" value="TreeGrafter"/>
</dbReference>
<dbReference type="PROSITE" id="PS50600">
    <property type="entry name" value="ULP_PROTEASE"/>
    <property type="match status" value="1"/>
</dbReference>
<keyword evidence="3" id="KW-0378">Hydrolase</keyword>
<evidence type="ECO:0000256" key="4">
    <source>
        <dbReference type="ARBA" id="ARBA00022807"/>
    </source>
</evidence>
<evidence type="ECO:0000256" key="2">
    <source>
        <dbReference type="ARBA" id="ARBA00022670"/>
    </source>
</evidence>
<dbReference type="InterPro" id="IPR003653">
    <property type="entry name" value="Peptidase_C48_C"/>
</dbReference>
<organism evidence="6 7">
    <name type="scientific">Phakopsora pachyrhizi</name>
    <name type="common">Asian soybean rust disease fungus</name>
    <dbReference type="NCBI Taxonomy" id="170000"/>
    <lineage>
        <taxon>Eukaryota</taxon>
        <taxon>Fungi</taxon>
        <taxon>Dikarya</taxon>
        <taxon>Basidiomycota</taxon>
        <taxon>Pucciniomycotina</taxon>
        <taxon>Pucciniomycetes</taxon>
        <taxon>Pucciniales</taxon>
        <taxon>Phakopsoraceae</taxon>
        <taxon>Phakopsora</taxon>
    </lineage>
</organism>
<dbReference type="Pfam" id="PF02902">
    <property type="entry name" value="Peptidase_C48"/>
    <property type="match status" value="1"/>
</dbReference>
<name>A0AAV0AP80_PHAPC</name>
<protein>
    <submittedName>
        <fullName evidence="6">Expressed protein</fullName>
    </submittedName>
</protein>
<keyword evidence="7" id="KW-1185">Reference proteome</keyword>
<dbReference type="Proteomes" id="UP001153365">
    <property type="component" value="Unassembled WGS sequence"/>
</dbReference>
<dbReference type="AlphaFoldDB" id="A0AAV0AP80"/>
<dbReference type="SUPFAM" id="SSF54001">
    <property type="entry name" value="Cysteine proteinases"/>
    <property type="match status" value="1"/>
</dbReference>
<evidence type="ECO:0000313" key="6">
    <source>
        <dbReference type="EMBL" id="CAH7670864.1"/>
    </source>
</evidence>
<evidence type="ECO:0000313" key="7">
    <source>
        <dbReference type="Proteomes" id="UP001153365"/>
    </source>
</evidence>
<dbReference type="GO" id="GO:0016929">
    <property type="term" value="F:deSUMOylase activity"/>
    <property type="evidence" value="ECO:0007669"/>
    <property type="project" value="TreeGrafter"/>
</dbReference>
<dbReference type="Gene3D" id="3.40.395.10">
    <property type="entry name" value="Adenoviral Proteinase, Chain A"/>
    <property type="match status" value="1"/>
</dbReference>
<proteinExistence type="inferred from homology"/>
<gene>
    <name evidence="6" type="ORF">PPACK8108_LOCUS5608</name>
</gene>
<comment type="caution">
    <text evidence="6">The sequence shown here is derived from an EMBL/GenBank/DDBJ whole genome shotgun (WGS) entry which is preliminary data.</text>
</comment>
<sequence>MLFFFFSLLDRPLPEQPSLPNFDRITLRQKELDKSFGRVKPKTRRWRKQLEADKLALVKKVFAQSGKISDLPGAYCGNYDIQKLRPGQWMNDEVATFYGVMINMRSNKLEELKLKKTKNGQKFLKAHCFNSFFINKYDDSGYEGVKRWSKKIDLFKKDVIIFPINIRNSHWTCAAINIKKKRFEFYDSMGNHNDSILAILRDYIVNESKTKRNQELDVSDWSNFYHPAVPQQQNGFDCGIFVCQFMDCLSRDWGDGNDTIFDFDQSNMGYIRTKMVYEIATKEFLDEEWK</sequence>